<organism evidence="1 2">
    <name type="scientific">Limosa lapponica baueri</name>
    <dbReference type="NCBI Taxonomy" id="1758121"/>
    <lineage>
        <taxon>Eukaryota</taxon>
        <taxon>Metazoa</taxon>
        <taxon>Chordata</taxon>
        <taxon>Craniata</taxon>
        <taxon>Vertebrata</taxon>
        <taxon>Euteleostomi</taxon>
        <taxon>Archelosauria</taxon>
        <taxon>Archosauria</taxon>
        <taxon>Dinosauria</taxon>
        <taxon>Saurischia</taxon>
        <taxon>Theropoda</taxon>
        <taxon>Coelurosauria</taxon>
        <taxon>Aves</taxon>
        <taxon>Neognathae</taxon>
        <taxon>Neoaves</taxon>
        <taxon>Charadriiformes</taxon>
        <taxon>Scolopacidae</taxon>
        <taxon>Limosa</taxon>
    </lineage>
</organism>
<dbReference type="EMBL" id="KZ506966">
    <property type="protein sequence ID" value="PKU37817.1"/>
    <property type="molecule type" value="Genomic_DNA"/>
</dbReference>
<protein>
    <submittedName>
        <fullName evidence="1">Uncharacterized protein</fullName>
    </submittedName>
</protein>
<gene>
    <name evidence="1" type="ORF">llap_11879</name>
</gene>
<evidence type="ECO:0000313" key="1">
    <source>
        <dbReference type="EMBL" id="PKU37817.1"/>
    </source>
</evidence>
<evidence type="ECO:0000313" key="2">
    <source>
        <dbReference type="Proteomes" id="UP000233556"/>
    </source>
</evidence>
<dbReference type="Proteomes" id="UP000233556">
    <property type="component" value="Unassembled WGS sequence"/>
</dbReference>
<sequence>MVTAEKDALALYIFDQFSLISEEEIQQNISLTQLIIQKPQEIVSCLHPSLLCFQQILGQQKSPMDTTACAFPTHAVELNADATKRGATLDSHF</sequence>
<dbReference type="AlphaFoldDB" id="A0A2I0TVJ1"/>
<keyword evidence="2" id="KW-1185">Reference proteome</keyword>
<reference evidence="2" key="1">
    <citation type="submission" date="2017-11" db="EMBL/GenBank/DDBJ databases">
        <authorList>
            <person name="Lima N.C."/>
            <person name="Parody-Merino A.M."/>
            <person name="Battley P.F."/>
            <person name="Fidler A.E."/>
            <person name="Prosdocimi F."/>
        </authorList>
    </citation>
    <scope>NUCLEOTIDE SEQUENCE [LARGE SCALE GENOMIC DNA]</scope>
</reference>
<accession>A0A2I0TVJ1</accession>
<proteinExistence type="predicted"/>
<reference evidence="2" key="2">
    <citation type="submission" date="2017-12" db="EMBL/GenBank/DDBJ databases">
        <title>Genome sequence of the Bar-tailed Godwit (Limosa lapponica baueri).</title>
        <authorList>
            <person name="Lima N.C.B."/>
            <person name="Parody-Merino A.M."/>
            <person name="Battley P.F."/>
            <person name="Fidler A.E."/>
            <person name="Prosdocimi F."/>
        </authorList>
    </citation>
    <scope>NUCLEOTIDE SEQUENCE [LARGE SCALE GENOMIC DNA]</scope>
</reference>
<name>A0A2I0TVJ1_LIMLA</name>